<proteinExistence type="inferred from homology"/>
<dbReference type="AlphaFoldDB" id="A0A2X2W7E6"/>
<feature type="domain" description="Cytochrome b5 heme-binding" evidence="2">
    <location>
        <begin position="62"/>
        <end position="133"/>
    </location>
</feature>
<dbReference type="SMART" id="SM01117">
    <property type="entry name" value="Cyt-b5"/>
    <property type="match status" value="1"/>
</dbReference>
<dbReference type="InterPro" id="IPR001199">
    <property type="entry name" value="Cyt_B5-like_heme/steroid-bd"/>
</dbReference>
<dbReference type="PANTHER" id="PTHR10281:SF76">
    <property type="entry name" value="CALCUTTA CUP-RELATED"/>
    <property type="match status" value="1"/>
</dbReference>
<protein>
    <submittedName>
        <fullName evidence="3 4">Steroid-binding protein</fullName>
    </submittedName>
</protein>
<sequence length="134" mass="15606">MTKFYSQLTRKRIIYLQRKIYFTLCPIEKIYYKNLLEKEIMNLQRLTNYYSRQQTDKPERQFTLEELATYNGSSGKSAYVAVNGIVYDVSLQSTWGGGTHFGLYSGKDLTKEFNECHGREEILKVLPKVGILKG</sequence>
<evidence type="ECO:0000256" key="1">
    <source>
        <dbReference type="ARBA" id="ARBA00038357"/>
    </source>
</evidence>
<dbReference type="Gene3D" id="3.10.120.10">
    <property type="entry name" value="Cytochrome b5-like heme/steroid binding domain"/>
    <property type="match status" value="1"/>
</dbReference>
<dbReference type="RefSeq" id="WP_096635130.1">
    <property type="nucleotide sequence ID" value="NZ_JABFIF010000006.1"/>
</dbReference>
<organism evidence="4 5">
    <name type="scientific">Clostridium cochlearium</name>
    <dbReference type="NCBI Taxonomy" id="1494"/>
    <lineage>
        <taxon>Bacteria</taxon>
        <taxon>Bacillati</taxon>
        <taxon>Bacillota</taxon>
        <taxon>Clostridia</taxon>
        <taxon>Eubacteriales</taxon>
        <taxon>Clostridiaceae</taxon>
        <taxon>Clostridium</taxon>
    </lineage>
</organism>
<reference evidence="3 6" key="2">
    <citation type="submission" date="2020-05" db="EMBL/GenBank/DDBJ databases">
        <title>Draft genome sequence of Clostridium cochlearium strain AGROS13 isolated from a sheep dairy farm in New Zealand.</title>
        <authorList>
            <person name="Gupta T.B."/>
            <person name="Jauregui R."/>
            <person name="Risson A.N."/>
            <person name="Brightwell G."/>
            <person name="Maclean P."/>
        </authorList>
    </citation>
    <scope>NUCLEOTIDE SEQUENCE [LARGE SCALE GENOMIC DNA]</scope>
    <source>
        <strain evidence="3 6">AGROS13</strain>
    </source>
</reference>
<dbReference type="InterPro" id="IPR050577">
    <property type="entry name" value="MAPR/NEUFC/NENF-like"/>
</dbReference>
<name>A0A2X2W7E6_CLOCO</name>
<dbReference type="EMBL" id="UAWC01000002">
    <property type="protein sequence ID" value="SQB33881.1"/>
    <property type="molecule type" value="Genomic_DNA"/>
</dbReference>
<dbReference type="Pfam" id="PF00173">
    <property type="entry name" value="Cyt-b5"/>
    <property type="match status" value="1"/>
</dbReference>
<dbReference type="InterPro" id="IPR036400">
    <property type="entry name" value="Cyt_B5-like_heme/steroid_sf"/>
</dbReference>
<dbReference type="EMBL" id="JABFIF010000006">
    <property type="protein sequence ID" value="NOH15700.1"/>
    <property type="molecule type" value="Genomic_DNA"/>
</dbReference>
<comment type="similarity">
    <text evidence="1">Belongs to the cytochrome b5 family. MAPR subfamily.</text>
</comment>
<dbReference type="SUPFAM" id="SSF55856">
    <property type="entry name" value="Cytochrome b5-like heme/steroid binding domain"/>
    <property type="match status" value="1"/>
</dbReference>
<dbReference type="Proteomes" id="UP000250223">
    <property type="component" value="Unassembled WGS sequence"/>
</dbReference>
<reference evidence="4 5" key="1">
    <citation type="submission" date="2018-06" db="EMBL/GenBank/DDBJ databases">
        <authorList>
            <consortium name="Pathogen Informatics"/>
            <person name="Doyle S."/>
        </authorList>
    </citation>
    <scope>NUCLEOTIDE SEQUENCE [LARGE SCALE GENOMIC DNA]</scope>
    <source>
        <strain evidence="4 5">NCTC13028</strain>
    </source>
</reference>
<gene>
    <name evidence="3" type="ORF">HMJ28_04715</name>
    <name evidence="4" type="ORF">NCTC13028_00756</name>
</gene>
<evidence type="ECO:0000313" key="4">
    <source>
        <dbReference type="EMBL" id="SQB33881.1"/>
    </source>
</evidence>
<evidence type="ECO:0000313" key="6">
    <source>
        <dbReference type="Proteomes" id="UP000528432"/>
    </source>
</evidence>
<evidence type="ECO:0000259" key="2">
    <source>
        <dbReference type="SMART" id="SM01117"/>
    </source>
</evidence>
<accession>A0A2X2W7E6</accession>
<dbReference type="Proteomes" id="UP000528432">
    <property type="component" value="Unassembled WGS sequence"/>
</dbReference>
<dbReference type="PANTHER" id="PTHR10281">
    <property type="entry name" value="MEMBRANE-ASSOCIATED PROGESTERONE RECEPTOR COMPONENT-RELATED"/>
    <property type="match status" value="1"/>
</dbReference>
<evidence type="ECO:0000313" key="5">
    <source>
        <dbReference type="Proteomes" id="UP000250223"/>
    </source>
</evidence>
<evidence type="ECO:0000313" key="3">
    <source>
        <dbReference type="EMBL" id="NOH15700.1"/>
    </source>
</evidence>